<proteinExistence type="predicted"/>
<keyword evidence="2" id="KW-0812">Transmembrane</keyword>
<sequence length="437" mass="49356">MSTTSESNKVERAVILYSSIHLAPPPPSAIPPNTPTPASKKNMTSQRWIWFFLAGLIITVPFAICAYRNPTGTPIICLLYIFQLILVIGTIFTSAAEHQEDILFMILFLATLGFFVSSTSPNPYPLSVDEAMTATFVVAVQFLHSIILATPVSILAFLCASRVRFQEDIGNETRFKYYISDPPEEMIRQPFEALFHLHLFDKDIAKALQDYYDMSKYGLSTRSVKCLCTKWGLKGTRQQKHMLDSIWDAVVEAHIKYPFRGAKSIRDYLFDTKDMQIPRELLEKYFRETEPEQVGVPPELIQELEDEYAPANHEVFQLTPLLFHQAASIIYTQMGNPEVNFSSFWTIYRNVLSGLQIQVAQVAGLELAVNLHAATVQRMNSDEDEINKMELLPNQKHQNLHDTTVGLQDVAGDGDGAGNESEIPYALFSSDDEEEDL</sequence>
<reference evidence="3 4" key="1">
    <citation type="submission" date="2014-04" db="EMBL/GenBank/DDBJ databases">
        <title>Evolutionary Origins and Diversification of the Mycorrhizal Mutualists.</title>
        <authorList>
            <consortium name="DOE Joint Genome Institute"/>
            <consortium name="Mycorrhizal Genomics Consortium"/>
            <person name="Kohler A."/>
            <person name="Kuo A."/>
            <person name="Nagy L.G."/>
            <person name="Floudas D."/>
            <person name="Copeland A."/>
            <person name="Barry K.W."/>
            <person name="Cichocki N."/>
            <person name="Veneault-Fourrey C."/>
            <person name="LaButti K."/>
            <person name="Lindquist E.A."/>
            <person name="Lipzen A."/>
            <person name="Lundell T."/>
            <person name="Morin E."/>
            <person name="Murat C."/>
            <person name="Riley R."/>
            <person name="Ohm R."/>
            <person name="Sun H."/>
            <person name="Tunlid A."/>
            <person name="Henrissat B."/>
            <person name="Grigoriev I.V."/>
            <person name="Hibbett D.S."/>
            <person name="Martin F."/>
        </authorList>
    </citation>
    <scope>NUCLEOTIDE SEQUENCE [LARGE SCALE GENOMIC DNA]</scope>
    <source>
        <strain evidence="3 4">FD-317 M1</strain>
    </source>
</reference>
<name>A0A0D0BQF3_9AGAR</name>
<dbReference type="OrthoDB" id="3130710at2759"/>
<dbReference type="HOGENOM" id="CLU_627074_0_0_1"/>
<dbReference type="AlphaFoldDB" id="A0A0D0BQF3"/>
<organism evidence="3 4">
    <name type="scientific">Collybiopsis luxurians FD-317 M1</name>
    <dbReference type="NCBI Taxonomy" id="944289"/>
    <lineage>
        <taxon>Eukaryota</taxon>
        <taxon>Fungi</taxon>
        <taxon>Dikarya</taxon>
        <taxon>Basidiomycota</taxon>
        <taxon>Agaricomycotina</taxon>
        <taxon>Agaricomycetes</taxon>
        <taxon>Agaricomycetidae</taxon>
        <taxon>Agaricales</taxon>
        <taxon>Marasmiineae</taxon>
        <taxon>Omphalotaceae</taxon>
        <taxon>Collybiopsis</taxon>
        <taxon>Collybiopsis luxurians</taxon>
    </lineage>
</organism>
<keyword evidence="2" id="KW-0472">Membrane</keyword>
<dbReference type="EMBL" id="KN834791">
    <property type="protein sequence ID" value="KIK57351.1"/>
    <property type="molecule type" value="Genomic_DNA"/>
</dbReference>
<feature type="transmembrane region" description="Helical" evidence="2">
    <location>
        <begin position="48"/>
        <end position="67"/>
    </location>
</feature>
<gene>
    <name evidence="3" type="ORF">GYMLUDRAFT_246999</name>
</gene>
<feature type="transmembrane region" description="Helical" evidence="2">
    <location>
        <begin position="73"/>
        <end position="95"/>
    </location>
</feature>
<accession>A0A0D0BQF3</accession>
<evidence type="ECO:0000313" key="4">
    <source>
        <dbReference type="Proteomes" id="UP000053593"/>
    </source>
</evidence>
<keyword evidence="4" id="KW-1185">Reference proteome</keyword>
<evidence type="ECO:0000256" key="2">
    <source>
        <dbReference type="SAM" id="Phobius"/>
    </source>
</evidence>
<evidence type="ECO:0000256" key="1">
    <source>
        <dbReference type="SAM" id="MobiDB-lite"/>
    </source>
</evidence>
<protein>
    <submittedName>
        <fullName evidence="3">Uncharacterized protein</fullName>
    </submittedName>
</protein>
<keyword evidence="2" id="KW-1133">Transmembrane helix</keyword>
<feature type="region of interest" description="Disordered" evidence="1">
    <location>
        <begin position="409"/>
        <end position="437"/>
    </location>
</feature>
<evidence type="ECO:0000313" key="3">
    <source>
        <dbReference type="EMBL" id="KIK57351.1"/>
    </source>
</evidence>
<feature type="transmembrane region" description="Helical" evidence="2">
    <location>
        <begin position="132"/>
        <end position="158"/>
    </location>
</feature>
<dbReference type="Proteomes" id="UP000053593">
    <property type="component" value="Unassembled WGS sequence"/>
</dbReference>
<feature type="transmembrane region" description="Helical" evidence="2">
    <location>
        <begin position="102"/>
        <end position="120"/>
    </location>
</feature>